<accession>A0ABM0M411</accession>
<feature type="region of interest" description="Disordered" evidence="1">
    <location>
        <begin position="61"/>
        <end position="80"/>
    </location>
</feature>
<evidence type="ECO:0000313" key="3">
    <source>
        <dbReference type="RefSeq" id="XP_006814752.1"/>
    </source>
</evidence>
<dbReference type="GeneID" id="102802854"/>
<name>A0ABM0M411_SACKO</name>
<dbReference type="Proteomes" id="UP000694865">
    <property type="component" value="Unplaced"/>
</dbReference>
<evidence type="ECO:0000313" key="2">
    <source>
        <dbReference type="Proteomes" id="UP000694865"/>
    </source>
</evidence>
<keyword evidence="2" id="KW-1185">Reference proteome</keyword>
<sequence>MDRPNWESPGLDMGHGFVEQIRRRQHRNLQDNQTTKNVTVRMSPRCRSTKPTMNFYVPPAARKSEATAQPHKTEVEQSSSYPSHVVMTNPLLDKFKIEKFPAYLQPYIIQALINPAKLGANDMLPIMGYVCKYSIDECHYTLTGSKLCAAIIQVFPRWRPVNVLRTTAAIITRYDRWNPNLNVVQLMLKAQHDCKEWIFFMEQSPVHVYDEFNYSKAANVWSTTKSEGIV</sequence>
<proteinExistence type="predicted"/>
<protein>
    <submittedName>
        <fullName evidence="3">Uncharacterized protein LOC102802854</fullName>
    </submittedName>
</protein>
<organism evidence="2 3">
    <name type="scientific">Saccoglossus kowalevskii</name>
    <name type="common">Acorn worm</name>
    <dbReference type="NCBI Taxonomy" id="10224"/>
    <lineage>
        <taxon>Eukaryota</taxon>
        <taxon>Metazoa</taxon>
        <taxon>Hemichordata</taxon>
        <taxon>Enteropneusta</taxon>
        <taxon>Harrimaniidae</taxon>
        <taxon>Saccoglossus</taxon>
    </lineage>
</organism>
<gene>
    <name evidence="3" type="primary">LOC102802854</name>
</gene>
<evidence type="ECO:0000256" key="1">
    <source>
        <dbReference type="SAM" id="MobiDB-lite"/>
    </source>
</evidence>
<reference evidence="3" key="1">
    <citation type="submission" date="2025-08" db="UniProtKB">
        <authorList>
            <consortium name="RefSeq"/>
        </authorList>
    </citation>
    <scope>IDENTIFICATION</scope>
    <source>
        <tissue evidence="3">Testes</tissue>
    </source>
</reference>
<dbReference type="RefSeq" id="XP_006814752.1">
    <property type="nucleotide sequence ID" value="XM_006814689.1"/>
</dbReference>